<sequence>MANADLLAAPMVDADWPGGRVDVVPLAEGHREALRACCLPDDPVWQVYPYNMSGERFDPLFDLALAAPDRKVFAILVDGTVRGMTAYASVRADRQGLEVGGTFLAPAARGTGLNARVKQLVLDRAFAAGFRRVEFRVDKRNLRSQAAVRKLGAVEEGVLRAERITWNGHLRDTVVFSLLAHEWASA</sequence>
<dbReference type="GO" id="GO:0016747">
    <property type="term" value="F:acyltransferase activity, transferring groups other than amino-acyl groups"/>
    <property type="evidence" value="ECO:0007669"/>
    <property type="project" value="InterPro"/>
</dbReference>
<dbReference type="Pfam" id="PF13302">
    <property type="entry name" value="Acetyltransf_3"/>
    <property type="match status" value="1"/>
</dbReference>
<keyword evidence="3" id="KW-1185">Reference proteome</keyword>
<dbReference type="AlphaFoldDB" id="A0A844YZG4"/>
<gene>
    <name evidence="2" type="ORF">GRI99_15065</name>
</gene>
<comment type="caution">
    <text evidence="2">The sequence shown here is derived from an EMBL/GenBank/DDBJ whole genome shotgun (WGS) entry which is preliminary data.</text>
</comment>
<organism evidence="2 3">
    <name type="scientific">Alteraurantiacibacter buctensis</name>
    <dbReference type="NCBI Taxonomy" id="1503981"/>
    <lineage>
        <taxon>Bacteria</taxon>
        <taxon>Pseudomonadati</taxon>
        <taxon>Pseudomonadota</taxon>
        <taxon>Alphaproteobacteria</taxon>
        <taxon>Sphingomonadales</taxon>
        <taxon>Erythrobacteraceae</taxon>
        <taxon>Alteraurantiacibacter</taxon>
    </lineage>
</organism>
<name>A0A844YZG4_9SPHN</name>
<reference evidence="2 3" key="1">
    <citation type="submission" date="2019-12" db="EMBL/GenBank/DDBJ databases">
        <title>Genomic-based taxomic classification of the family Erythrobacteraceae.</title>
        <authorList>
            <person name="Xu L."/>
        </authorList>
    </citation>
    <scope>NUCLEOTIDE SEQUENCE [LARGE SCALE GENOMIC DNA]</scope>
    <source>
        <strain evidence="2 3">M0322</strain>
    </source>
</reference>
<feature type="domain" description="N-acetyltransferase" evidence="1">
    <location>
        <begin position="21"/>
        <end position="181"/>
    </location>
</feature>
<dbReference type="RefSeq" id="WP_160772875.1">
    <property type="nucleotide sequence ID" value="NZ_WTYV01000006.1"/>
</dbReference>
<dbReference type="SUPFAM" id="SSF55729">
    <property type="entry name" value="Acyl-CoA N-acyltransferases (Nat)"/>
    <property type="match status" value="1"/>
</dbReference>
<evidence type="ECO:0000259" key="1">
    <source>
        <dbReference type="PROSITE" id="PS51186"/>
    </source>
</evidence>
<dbReference type="InterPro" id="IPR016181">
    <property type="entry name" value="Acyl_CoA_acyltransferase"/>
</dbReference>
<dbReference type="PANTHER" id="PTHR43610">
    <property type="entry name" value="BLL6696 PROTEIN"/>
    <property type="match status" value="1"/>
</dbReference>
<dbReference type="Gene3D" id="3.40.630.30">
    <property type="match status" value="1"/>
</dbReference>
<evidence type="ECO:0000313" key="3">
    <source>
        <dbReference type="Proteomes" id="UP000466966"/>
    </source>
</evidence>
<dbReference type="EMBL" id="WTYV01000006">
    <property type="protein sequence ID" value="MXO72949.1"/>
    <property type="molecule type" value="Genomic_DNA"/>
</dbReference>
<dbReference type="InterPro" id="IPR000182">
    <property type="entry name" value="GNAT_dom"/>
</dbReference>
<dbReference type="Proteomes" id="UP000466966">
    <property type="component" value="Unassembled WGS sequence"/>
</dbReference>
<dbReference type="PANTHER" id="PTHR43610:SF1">
    <property type="entry name" value="N-ACETYLTRANSFERASE DOMAIN-CONTAINING PROTEIN"/>
    <property type="match status" value="1"/>
</dbReference>
<accession>A0A844YZG4</accession>
<evidence type="ECO:0000313" key="2">
    <source>
        <dbReference type="EMBL" id="MXO72949.1"/>
    </source>
</evidence>
<dbReference type="OrthoDB" id="5295305at2"/>
<proteinExistence type="predicted"/>
<keyword evidence="2" id="KW-0808">Transferase</keyword>
<protein>
    <submittedName>
        <fullName evidence="2">GNAT family N-acetyltransferase</fullName>
    </submittedName>
</protein>
<dbReference type="PROSITE" id="PS51186">
    <property type="entry name" value="GNAT"/>
    <property type="match status" value="1"/>
</dbReference>